<comment type="caution">
    <text evidence="2">The sequence shown here is derived from an EMBL/GenBank/DDBJ whole genome shotgun (WGS) entry which is preliminary data.</text>
</comment>
<protein>
    <submittedName>
        <fullName evidence="2">Uncharacterized protein</fullName>
    </submittedName>
</protein>
<keyword evidence="3" id="KW-1185">Reference proteome</keyword>
<accession>A0AAV4XV51</accession>
<proteinExistence type="predicted"/>
<reference evidence="2 3" key="1">
    <citation type="submission" date="2021-06" db="EMBL/GenBank/DDBJ databases">
        <title>Caerostris extrusa draft genome.</title>
        <authorList>
            <person name="Kono N."/>
            <person name="Arakawa K."/>
        </authorList>
    </citation>
    <scope>NUCLEOTIDE SEQUENCE [LARGE SCALE GENOMIC DNA]</scope>
</reference>
<evidence type="ECO:0000313" key="3">
    <source>
        <dbReference type="Proteomes" id="UP001054945"/>
    </source>
</evidence>
<evidence type="ECO:0000313" key="2">
    <source>
        <dbReference type="EMBL" id="GIY97770.1"/>
    </source>
</evidence>
<dbReference type="AlphaFoldDB" id="A0AAV4XV51"/>
<gene>
    <name evidence="2" type="ORF">CEXT_738761</name>
</gene>
<organism evidence="2 3">
    <name type="scientific">Caerostris extrusa</name>
    <name type="common">Bark spider</name>
    <name type="synonym">Caerostris bankana</name>
    <dbReference type="NCBI Taxonomy" id="172846"/>
    <lineage>
        <taxon>Eukaryota</taxon>
        <taxon>Metazoa</taxon>
        <taxon>Ecdysozoa</taxon>
        <taxon>Arthropoda</taxon>
        <taxon>Chelicerata</taxon>
        <taxon>Arachnida</taxon>
        <taxon>Araneae</taxon>
        <taxon>Araneomorphae</taxon>
        <taxon>Entelegynae</taxon>
        <taxon>Araneoidea</taxon>
        <taxon>Araneidae</taxon>
        <taxon>Caerostris</taxon>
    </lineage>
</organism>
<feature type="compositionally biased region" description="Basic and acidic residues" evidence="1">
    <location>
        <begin position="56"/>
        <end position="79"/>
    </location>
</feature>
<name>A0AAV4XV51_CAEEX</name>
<sequence>MDRINCMVICKDETCLDYLARMASLHENMQGMQNFDTSSSKPIECENGWPSSKRRTAADDPRKRQRNDAAHQSSRHGEGGESAALKFGRPTTDYGIEGRLRHPC</sequence>
<dbReference type="EMBL" id="BPLR01018212">
    <property type="protein sequence ID" value="GIY97770.1"/>
    <property type="molecule type" value="Genomic_DNA"/>
</dbReference>
<feature type="region of interest" description="Disordered" evidence="1">
    <location>
        <begin position="32"/>
        <end position="104"/>
    </location>
</feature>
<dbReference type="Proteomes" id="UP001054945">
    <property type="component" value="Unassembled WGS sequence"/>
</dbReference>
<feature type="compositionally biased region" description="Polar residues" evidence="1">
    <location>
        <begin position="32"/>
        <end position="41"/>
    </location>
</feature>
<evidence type="ECO:0000256" key="1">
    <source>
        <dbReference type="SAM" id="MobiDB-lite"/>
    </source>
</evidence>